<keyword evidence="1" id="KW-0378">Hydrolase</keyword>
<reference evidence="5" key="2">
    <citation type="journal article" date="2019" name="Int. J. Syst. Evol. Microbiol.">
        <title>The Global Catalogue of Microorganisms (GCM) 10K type strain sequencing project: providing services to taxonomists for standard genome sequencing and annotation.</title>
        <authorList>
            <consortium name="The Broad Institute Genomics Platform"/>
            <consortium name="The Broad Institute Genome Sequencing Center for Infectious Disease"/>
            <person name="Wu L."/>
            <person name="Ma J."/>
        </authorList>
    </citation>
    <scope>NUCLEOTIDE SEQUENCE [LARGE SCALE GENOMIC DNA]</scope>
    <source>
        <strain evidence="5">JCM 12607</strain>
    </source>
</reference>
<organism evidence="4 5">
    <name type="scientific">Streptomyces sanglieri</name>
    <dbReference type="NCBI Taxonomy" id="193460"/>
    <lineage>
        <taxon>Bacteria</taxon>
        <taxon>Bacillati</taxon>
        <taxon>Actinomycetota</taxon>
        <taxon>Actinomycetes</taxon>
        <taxon>Kitasatosporales</taxon>
        <taxon>Streptomycetaceae</taxon>
        <taxon>Streptomyces</taxon>
    </lineage>
</organism>
<accession>A0ABW2WSP1</accession>
<evidence type="ECO:0000313" key="4">
    <source>
        <dbReference type="EMBL" id="MFD0622538.1"/>
    </source>
</evidence>
<dbReference type="PANTHER" id="PTHR21340:SF0">
    <property type="entry name" value="BIS(5'-NUCLEOSYL)-TETRAPHOSPHATASE [ASYMMETRICAL]"/>
    <property type="match status" value="1"/>
</dbReference>
<dbReference type="PANTHER" id="PTHR21340">
    <property type="entry name" value="DIADENOSINE 5,5-P1,P4-TETRAPHOSPHATE PYROPHOSPHOHYDROLASE MUTT"/>
    <property type="match status" value="1"/>
</dbReference>
<dbReference type="Proteomes" id="UP001596915">
    <property type="component" value="Unassembled WGS sequence"/>
</dbReference>
<proteinExistence type="predicted"/>
<dbReference type="EMBL" id="JBHTGL010000002">
    <property type="protein sequence ID" value="MFD0621655.1"/>
    <property type="molecule type" value="Genomic_DNA"/>
</dbReference>
<dbReference type="Gene3D" id="3.90.79.10">
    <property type="entry name" value="Nucleoside Triphosphate Pyrophosphohydrolase"/>
    <property type="match status" value="1"/>
</dbReference>
<feature type="domain" description="Nudix hydrolase" evidence="2">
    <location>
        <begin position="59"/>
        <end position="196"/>
    </location>
</feature>
<dbReference type="InterPro" id="IPR051325">
    <property type="entry name" value="Nudix_hydrolase_domain"/>
</dbReference>
<gene>
    <name evidence="3" type="ORF">ACFQ2K_01380</name>
    <name evidence="4" type="ORF">ACFQ2K_06530</name>
</gene>
<dbReference type="InterPro" id="IPR015797">
    <property type="entry name" value="NUDIX_hydrolase-like_dom_sf"/>
</dbReference>
<dbReference type="InterPro" id="IPR000086">
    <property type="entry name" value="NUDIX_hydrolase_dom"/>
</dbReference>
<dbReference type="SUPFAM" id="SSF55811">
    <property type="entry name" value="Nudix"/>
    <property type="match status" value="1"/>
</dbReference>
<comment type="caution">
    <text evidence="4">The sequence shown here is derived from an EMBL/GenBank/DDBJ whole genome shotgun (WGS) entry which is preliminary data.</text>
</comment>
<name>A0ABW2WSP1_9ACTN</name>
<sequence>MTAIDASEVPGQLLRARLTELLKGVHPWDEQERTHLAAAMEWVASGAPLYRTRKPDVPSMHLVSYFVVLDETCGELLLVAHRKAGLWLPSGGHVEPLEDPWDTVTRECREELRIEAVPSTVSGAQPLFLTVTQTRGQGQHTDVSLWYVLQSKVGGITSFDEEEFEAIKWLSLRQILAEPGNRLDPHMHRFSQAHERHRLRVGILAAKSTQFSLVSSPYRFGSNRTLVSCVAWRSLRRAVITSC</sequence>
<dbReference type="Pfam" id="PF00293">
    <property type="entry name" value="NUDIX"/>
    <property type="match status" value="1"/>
</dbReference>
<dbReference type="EMBL" id="JBHTGL010000008">
    <property type="protein sequence ID" value="MFD0622538.1"/>
    <property type="molecule type" value="Genomic_DNA"/>
</dbReference>
<protein>
    <submittedName>
        <fullName evidence="4">NUDIX domain-containing protein</fullName>
    </submittedName>
</protein>
<keyword evidence="5" id="KW-1185">Reference proteome</keyword>
<reference evidence="4" key="3">
    <citation type="submission" date="2024-09" db="EMBL/GenBank/DDBJ databases">
        <authorList>
            <person name="Sun Q."/>
            <person name="Mori K."/>
        </authorList>
    </citation>
    <scope>NUCLEOTIDE SEQUENCE</scope>
    <source>
        <strain evidence="4">JCM 12607</strain>
    </source>
</reference>
<evidence type="ECO:0000313" key="5">
    <source>
        <dbReference type="Proteomes" id="UP001596915"/>
    </source>
</evidence>
<evidence type="ECO:0000256" key="1">
    <source>
        <dbReference type="ARBA" id="ARBA00022801"/>
    </source>
</evidence>
<reference evidence="4" key="1">
    <citation type="journal article" date="2014" name="Int. J. Syst. Evol. Microbiol.">
        <title>Complete genome of a new Firmicutes species belonging to the dominant human colonic microbiota ('Ruminococcus bicirculans') reveals two chromosomes and a selective capacity to utilize plant glucans.</title>
        <authorList>
            <consortium name="NISC Comparative Sequencing Program"/>
            <person name="Wegmann U."/>
            <person name="Louis P."/>
            <person name="Goesmann A."/>
            <person name="Henrissat B."/>
            <person name="Duncan S.H."/>
            <person name="Flint H.J."/>
        </authorList>
    </citation>
    <scope>NUCLEOTIDE SEQUENCE</scope>
    <source>
        <strain evidence="4">JCM 12607</strain>
    </source>
</reference>
<evidence type="ECO:0000313" key="3">
    <source>
        <dbReference type="EMBL" id="MFD0621655.1"/>
    </source>
</evidence>
<dbReference type="PROSITE" id="PS51462">
    <property type="entry name" value="NUDIX"/>
    <property type="match status" value="1"/>
</dbReference>
<evidence type="ECO:0000259" key="2">
    <source>
        <dbReference type="PROSITE" id="PS51462"/>
    </source>
</evidence>